<comment type="similarity">
    <text evidence="1">Belongs to the polysaccharide lyase 8 family.</text>
</comment>
<feature type="active site" evidence="4">
    <location>
        <position position="301"/>
    </location>
</feature>
<dbReference type="InterPro" id="IPR004103">
    <property type="entry name" value="Lyase_8_C"/>
</dbReference>
<dbReference type="GO" id="GO:0005975">
    <property type="term" value="P:carbohydrate metabolic process"/>
    <property type="evidence" value="ECO:0007669"/>
    <property type="project" value="InterPro"/>
</dbReference>
<feature type="domain" description="Polysaccharide lyase family 8 central" evidence="5">
    <location>
        <begin position="348"/>
        <end position="592"/>
    </location>
</feature>
<evidence type="ECO:0000259" key="5">
    <source>
        <dbReference type="Pfam" id="PF02278"/>
    </source>
</evidence>
<evidence type="ECO:0000256" key="2">
    <source>
        <dbReference type="ARBA" id="ARBA00022729"/>
    </source>
</evidence>
<dbReference type="PANTHER" id="PTHR38481">
    <property type="entry name" value="HYALURONATE LYASE"/>
    <property type="match status" value="1"/>
</dbReference>
<feature type="domain" description="Polysaccharide lyase family 8 C-terminal" evidence="6">
    <location>
        <begin position="607"/>
        <end position="667"/>
    </location>
</feature>
<dbReference type="SUPFAM" id="SSF74650">
    <property type="entry name" value="Galactose mutarotase-like"/>
    <property type="match status" value="1"/>
</dbReference>
<dbReference type="GO" id="GO:0005576">
    <property type="term" value="C:extracellular region"/>
    <property type="evidence" value="ECO:0007669"/>
    <property type="project" value="InterPro"/>
</dbReference>
<dbReference type="Gene3D" id="2.70.98.10">
    <property type="match status" value="1"/>
</dbReference>
<reference evidence="8 9" key="1">
    <citation type="submission" date="2018-10" db="EMBL/GenBank/DDBJ databases">
        <title>Falsibacillus sp. genome draft.</title>
        <authorList>
            <person name="Shi S."/>
        </authorList>
    </citation>
    <scope>NUCLEOTIDE SEQUENCE [LARGE SCALE GENOMIC DNA]</scope>
    <source>
        <strain evidence="8 9">GY 10110</strain>
    </source>
</reference>
<dbReference type="InterPro" id="IPR011013">
    <property type="entry name" value="Gal_mutarotase_sf_dom"/>
</dbReference>
<accession>A0A3L7K0Q3</accession>
<dbReference type="EMBL" id="RCVZ01000003">
    <property type="protein sequence ID" value="RLQ96657.1"/>
    <property type="molecule type" value="Genomic_DNA"/>
</dbReference>
<dbReference type="AlphaFoldDB" id="A0A3L7K0Q3"/>
<evidence type="ECO:0000256" key="3">
    <source>
        <dbReference type="ARBA" id="ARBA00023239"/>
    </source>
</evidence>
<dbReference type="Pfam" id="PF08124">
    <property type="entry name" value="Lyase_8_N"/>
    <property type="match status" value="1"/>
</dbReference>
<dbReference type="SUPFAM" id="SSF49863">
    <property type="entry name" value="Hyaluronate lyase-like, C-terminal domain"/>
    <property type="match status" value="1"/>
</dbReference>
<dbReference type="InterPro" id="IPR011071">
    <property type="entry name" value="Lyase_8-like_C"/>
</dbReference>
<evidence type="ECO:0000313" key="8">
    <source>
        <dbReference type="EMBL" id="RLQ96657.1"/>
    </source>
</evidence>
<evidence type="ECO:0000259" key="7">
    <source>
        <dbReference type="Pfam" id="PF08124"/>
    </source>
</evidence>
<dbReference type="Gene3D" id="2.60.220.10">
    <property type="entry name" value="Polysaccharide lyase family 8-like, C-terminal"/>
    <property type="match status" value="1"/>
</dbReference>
<dbReference type="InterPro" id="IPR014718">
    <property type="entry name" value="GH-type_carb-bd"/>
</dbReference>
<comment type="caution">
    <text evidence="8">The sequence shown here is derived from an EMBL/GenBank/DDBJ whole genome shotgun (WGS) entry which is preliminary data.</text>
</comment>
<dbReference type="RefSeq" id="WP_121679678.1">
    <property type="nucleotide sequence ID" value="NZ_RCVZ01000003.1"/>
</dbReference>
<evidence type="ECO:0000313" key="9">
    <source>
        <dbReference type="Proteomes" id="UP000276770"/>
    </source>
</evidence>
<evidence type="ECO:0000259" key="6">
    <source>
        <dbReference type="Pfam" id="PF02884"/>
    </source>
</evidence>
<organism evidence="8 9">
    <name type="scientific">Falsibacillus albus</name>
    <dbReference type="NCBI Taxonomy" id="2478915"/>
    <lineage>
        <taxon>Bacteria</taxon>
        <taxon>Bacillati</taxon>
        <taxon>Bacillota</taxon>
        <taxon>Bacilli</taxon>
        <taxon>Bacillales</taxon>
        <taxon>Bacillaceae</taxon>
        <taxon>Falsibacillus</taxon>
    </lineage>
</organism>
<keyword evidence="3" id="KW-0456">Lyase</keyword>
<dbReference type="InterPro" id="IPR012970">
    <property type="entry name" value="Lyase_8_alpha_N"/>
</dbReference>
<dbReference type="InterPro" id="IPR008929">
    <property type="entry name" value="Chondroitin_lyas"/>
</dbReference>
<evidence type="ECO:0000256" key="1">
    <source>
        <dbReference type="ARBA" id="ARBA00006699"/>
    </source>
</evidence>
<sequence length="711" mass="81273">MNKKRKKILIFLTALSLAIICIFKLQHKEEPKEPKKKRHPQEHVIEDIQKRLDSQLTESAKTIKVQSFLQKMKEDGQFSDISYHGNKSNPRSVVGHLQRLETMAKAYSTKENPDYHNKKLLYDIESGLKYWDSLDVEAENWWWNRLRIPMLMSNILFLMDDHLTDETKSGTVKEINHYIHSDAPVLEGVNLVQADKIDLTMALVEKNKKQVHQAAQSVRSNIKVSSIGIQPDMTFHQHQDAVQVGTYGIRYALETARMAQLLNGTSYAFTHDEENLLSHFILDGIQWFTQGQTIDYTTLGRGITRKSNEMGDLMQTAKIMEGLPTTRKDDYRRLIERLDGKLPPFSGNRYYGTSGLMVHHQLNYYTSVRMLPKGMNSSEPYYNGEGVNNRHLADGANLFYLHGSGYADIFPVWDWRKIPGTTVVHSGKVTTPASGKENTTFGNSDGKYGMSAMYINYKNLKAKKSWFFFKDTVVALGAGIHSNSSSPIVTTLDQRLWKEPVQTSDNGTLDKDVHETVDKPSWAFHNHIGYILPGKNDRLHILLNKRKSSWSAINHRYEKSSTVDKKVLELWINHGRKPKNSSYEYIVVPGVSKEKFDQIKNHNPINILKNTKDIQAVENNNLHYIQAIFWKEGTLKTGDGLAIHVNSPCSILLKRENNNWTIKTVEAKNDKSPVKVSVNRHLEGTNANWLDKRGITEIQGSQSNTHFKLIN</sequence>
<keyword evidence="2" id="KW-0732">Signal</keyword>
<evidence type="ECO:0000256" key="4">
    <source>
        <dbReference type="PIRSR" id="PIRSR638970-1"/>
    </source>
</evidence>
<dbReference type="InterPro" id="IPR003159">
    <property type="entry name" value="Lyase_8_central_dom"/>
</dbReference>
<dbReference type="PANTHER" id="PTHR38481:SF1">
    <property type="entry name" value="HYALURONATE LYASE"/>
    <property type="match status" value="1"/>
</dbReference>
<dbReference type="GO" id="GO:0030246">
    <property type="term" value="F:carbohydrate binding"/>
    <property type="evidence" value="ECO:0007669"/>
    <property type="project" value="InterPro"/>
</dbReference>
<dbReference type="InterPro" id="IPR038970">
    <property type="entry name" value="Lyase_8"/>
</dbReference>
<gene>
    <name evidence="8" type="ORF">D9X91_06015</name>
</gene>
<dbReference type="Proteomes" id="UP000276770">
    <property type="component" value="Unassembled WGS sequence"/>
</dbReference>
<keyword evidence="9" id="KW-1185">Reference proteome</keyword>
<feature type="active site" evidence="4">
    <location>
        <position position="238"/>
    </location>
</feature>
<dbReference type="OrthoDB" id="6636047at2"/>
<feature type="domain" description="Polysaccharide lyase 8 N-terminal alpha-helical" evidence="7">
    <location>
        <begin position="49"/>
        <end position="318"/>
    </location>
</feature>
<dbReference type="Gene3D" id="1.50.10.100">
    <property type="entry name" value="Chondroitin AC/alginate lyase"/>
    <property type="match status" value="1"/>
</dbReference>
<dbReference type="Pfam" id="PF02884">
    <property type="entry name" value="Lyase_8_C"/>
    <property type="match status" value="1"/>
</dbReference>
<dbReference type="GO" id="GO:0016837">
    <property type="term" value="F:carbon-oxygen lyase activity, acting on polysaccharides"/>
    <property type="evidence" value="ECO:0007669"/>
    <property type="project" value="UniProtKB-ARBA"/>
</dbReference>
<evidence type="ECO:0008006" key="10">
    <source>
        <dbReference type="Google" id="ProtNLM"/>
    </source>
</evidence>
<dbReference type="Pfam" id="PF02278">
    <property type="entry name" value="Lyase_8"/>
    <property type="match status" value="1"/>
</dbReference>
<dbReference type="SUPFAM" id="SSF48230">
    <property type="entry name" value="Chondroitin AC/alginate lyase"/>
    <property type="match status" value="1"/>
</dbReference>
<feature type="active site" evidence="4">
    <location>
        <position position="247"/>
    </location>
</feature>
<proteinExistence type="inferred from homology"/>
<name>A0A3L7K0Q3_9BACI</name>
<protein>
    <recommendedName>
        <fullName evidence="10">Polysaccharide lyase 8 family protein</fullName>
    </recommendedName>
</protein>